<name>A0ABW4TXD2_9SPHN</name>
<protein>
    <recommendedName>
        <fullName evidence="3">Phage tail protein</fullName>
    </recommendedName>
</protein>
<evidence type="ECO:0008006" key="3">
    <source>
        <dbReference type="Google" id="ProtNLM"/>
    </source>
</evidence>
<dbReference type="Gene3D" id="4.10.410.40">
    <property type="match status" value="1"/>
</dbReference>
<organism evidence="1 2">
    <name type="scientific">Sphingomonas arantia</name>
    <dbReference type="NCBI Taxonomy" id="1460676"/>
    <lineage>
        <taxon>Bacteria</taxon>
        <taxon>Pseudomonadati</taxon>
        <taxon>Pseudomonadota</taxon>
        <taxon>Alphaproteobacteria</taxon>
        <taxon>Sphingomonadales</taxon>
        <taxon>Sphingomonadaceae</taxon>
        <taxon>Sphingomonas</taxon>
    </lineage>
</organism>
<reference evidence="2" key="1">
    <citation type="journal article" date="2019" name="Int. J. Syst. Evol. Microbiol.">
        <title>The Global Catalogue of Microorganisms (GCM) 10K type strain sequencing project: providing services to taxonomists for standard genome sequencing and annotation.</title>
        <authorList>
            <consortium name="The Broad Institute Genomics Platform"/>
            <consortium name="The Broad Institute Genome Sequencing Center for Infectious Disease"/>
            <person name="Wu L."/>
            <person name="Ma J."/>
        </authorList>
    </citation>
    <scope>NUCLEOTIDE SEQUENCE [LARGE SCALE GENOMIC DNA]</scope>
    <source>
        <strain evidence="2">CGMCC 1.12702</strain>
    </source>
</reference>
<dbReference type="Proteomes" id="UP001597400">
    <property type="component" value="Unassembled WGS sequence"/>
</dbReference>
<evidence type="ECO:0000313" key="2">
    <source>
        <dbReference type="Proteomes" id="UP001597400"/>
    </source>
</evidence>
<proteinExistence type="predicted"/>
<gene>
    <name evidence="1" type="ORF">ACFSGX_11425</name>
</gene>
<dbReference type="RefSeq" id="WP_380929975.1">
    <property type="nucleotide sequence ID" value="NZ_JBHUGS010000002.1"/>
</dbReference>
<evidence type="ECO:0000313" key="1">
    <source>
        <dbReference type="EMBL" id="MFD1951374.1"/>
    </source>
</evidence>
<sequence>MTSSTSAGTTLALSSAMPGALDAAGYGALTYTVIGGVESISAFGPQSAVNTFQPLAGGQQKHKGPVNYGSLQLPIAVDKADAGQTLLRVFANPDNSAQATFRVTLPNGDQRYFRGRVFGSPETVGSATNVLMMTATVEIVTRPIAVSAGGTGIPANALSLDGTDAMILSLDGTDAGILVLGTV</sequence>
<keyword evidence="2" id="KW-1185">Reference proteome</keyword>
<accession>A0ABW4TXD2</accession>
<dbReference type="EMBL" id="JBHUGS010000002">
    <property type="protein sequence ID" value="MFD1951374.1"/>
    <property type="molecule type" value="Genomic_DNA"/>
</dbReference>
<comment type="caution">
    <text evidence="1">The sequence shown here is derived from an EMBL/GenBank/DDBJ whole genome shotgun (WGS) entry which is preliminary data.</text>
</comment>